<proteinExistence type="predicted"/>
<dbReference type="AlphaFoldDB" id="A0A543J5M1"/>
<sequence length="95" mass="10499">MKVCLSRSGDAGKTFARFPHGRLPRVIQSVQPRMVKPRMSDIAIAEGSQSPRDLEGTSFGIVVVSAANRTPRSGPVRIHLREPDTTEIRFPSEQE</sequence>
<dbReference type="EMBL" id="VFPP01000001">
    <property type="protein sequence ID" value="TQM78126.1"/>
    <property type="molecule type" value="Genomic_DNA"/>
</dbReference>
<dbReference type="Proteomes" id="UP000316628">
    <property type="component" value="Unassembled WGS sequence"/>
</dbReference>
<protein>
    <submittedName>
        <fullName evidence="1">Uncharacterized protein</fullName>
    </submittedName>
</protein>
<accession>A0A543J5M1</accession>
<gene>
    <name evidence="1" type="ORF">FHX81_0375</name>
</gene>
<organism evidence="1 2">
    <name type="scientific">Saccharothrix saharensis</name>
    <dbReference type="NCBI Taxonomy" id="571190"/>
    <lineage>
        <taxon>Bacteria</taxon>
        <taxon>Bacillati</taxon>
        <taxon>Actinomycetota</taxon>
        <taxon>Actinomycetes</taxon>
        <taxon>Pseudonocardiales</taxon>
        <taxon>Pseudonocardiaceae</taxon>
        <taxon>Saccharothrix</taxon>
    </lineage>
</organism>
<name>A0A543J5M1_9PSEU</name>
<evidence type="ECO:0000313" key="1">
    <source>
        <dbReference type="EMBL" id="TQM78126.1"/>
    </source>
</evidence>
<evidence type="ECO:0000313" key="2">
    <source>
        <dbReference type="Proteomes" id="UP000316628"/>
    </source>
</evidence>
<reference evidence="1 2" key="1">
    <citation type="submission" date="2019-06" db="EMBL/GenBank/DDBJ databases">
        <title>Sequencing the genomes of 1000 actinobacteria strains.</title>
        <authorList>
            <person name="Klenk H.-P."/>
        </authorList>
    </citation>
    <scope>NUCLEOTIDE SEQUENCE [LARGE SCALE GENOMIC DNA]</scope>
    <source>
        <strain evidence="1 2">DSM 45456</strain>
    </source>
</reference>
<comment type="caution">
    <text evidence="1">The sequence shown here is derived from an EMBL/GenBank/DDBJ whole genome shotgun (WGS) entry which is preliminary data.</text>
</comment>
<keyword evidence="2" id="KW-1185">Reference proteome</keyword>
<dbReference type="OrthoDB" id="3692386at2"/>
<dbReference type="RefSeq" id="WP_141974913.1">
    <property type="nucleotide sequence ID" value="NZ_VFPP01000001.1"/>
</dbReference>